<reference evidence="1 2" key="1">
    <citation type="submission" date="2020-08" db="EMBL/GenBank/DDBJ databases">
        <title>Genomic Encyclopedia of Type Strains, Phase IV (KMG-IV): sequencing the most valuable type-strain genomes for metagenomic binning, comparative biology and taxonomic classification.</title>
        <authorList>
            <person name="Goeker M."/>
        </authorList>
    </citation>
    <scope>NUCLEOTIDE SEQUENCE [LARGE SCALE GENOMIC DNA]</scope>
    <source>
        <strain evidence="1 2">DSM 101806</strain>
    </source>
</reference>
<evidence type="ECO:0000313" key="2">
    <source>
        <dbReference type="Proteomes" id="UP000557392"/>
    </source>
</evidence>
<gene>
    <name evidence="1" type="ORF">GGR46_001925</name>
</gene>
<sequence length="53" mass="5879">MNPFRNLPLPPAEATPLVYYILPQDGLDAEAPIGPGDLEIEFEFEADFDADDE</sequence>
<dbReference type="AlphaFoldDB" id="A0A7W6NX63"/>
<keyword evidence="2" id="KW-1185">Reference proteome</keyword>
<accession>A0A7W6NX63</accession>
<protein>
    <submittedName>
        <fullName evidence="1">Uncharacterized protein</fullName>
    </submittedName>
</protein>
<evidence type="ECO:0000313" key="1">
    <source>
        <dbReference type="EMBL" id="MBB4098361.1"/>
    </source>
</evidence>
<dbReference type="RefSeq" id="WP_183997097.1">
    <property type="nucleotide sequence ID" value="NZ_JACIEH010000002.1"/>
</dbReference>
<dbReference type="Proteomes" id="UP000557392">
    <property type="component" value="Unassembled WGS sequence"/>
</dbReference>
<comment type="caution">
    <text evidence="1">The sequence shown here is derived from an EMBL/GenBank/DDBJ whole genome shotgun (WGS) entry which is preliminary data.</text>
</comment>
<dbReference type="EMBL" id="JACIEH010000002">
    <property type="protein sequence ID" value="MBB4098361.1"/>
    <property type="molecule type" value="Genomic_DNA"/>
</dbReference>
<organism evidence="1 2">
    <name type="scientific">Sphingomonas kyeonggiensis</name>
    <dbReference type="NCBI Taxonomy" id="1268553"/>
    <lineage>
        <taxon>Bacteria</taxon>
        <taxon>Pseudomonadati</taxon>
        <taxon>Pseudomonadota</taxon>
        <taxon>Alphaproteobacteria</taxon>
        <taxon>Sphingomonadales</taxon>
        <taxon>Sphingomonadaceae</taxon>
        <taxon>Sphingomonas</taxon>
    </lineage>
</organism>
<name>A0A7W6NX63_9SPHN</name>
<proteinExistence type="predicted"/>